<dbReference type="Pfam" id="PF05762">
    <property type="entry name" value="VWA_CoxE"/>
    <property type="match status" value="1"/>
</dbReference>
<dbReference type="SMART" id="SM00327">
    <property type="entry name" value="VWA"/>
    <property type="match status" value="1"/>
</dbReference>
<dbReference type="OrthoDB" id="9790469at2"/>
<keyword evidence="4" id="KW-1185">Reference proteome</keyword>
<gene>
    <name evidence="3" type="ORF">JD78_02250</name>
</gene>
<feature type="region of interest" description="Disordered" evidence="1">
    <location>
        <begin position="85"/>
        <end position="138"/>
    </location>
</feature>
<dbReference type="Proteomes" id="UP000321490">
    <property type="component" value="Unassembled WGS sequence"/>
</dbReference>
<dbReference type="PIRSF" id="PIRSF010256">
    <property type="entry name" value="CoxE_vWa"/>
    <property type="match status" value="1"/>
</dbReference>
<dbReference type="InterPro" id="IPR002035">
    <property type="entry name" value="VWF_A"/>
</dbReference>
<dbReference type="PANTHER" id="PTHR39338:SF6">
    <property type="entry name" value="BLL5662 PROTEIN"/>
    <property type="match status" value="1"/>
</dbReference>
<comment type="caution">
    <text evidence="3">The sequence shown here is derived from an EMBL/GenBank/DDBJ whole genome shotgun (WGS) entry which is preliminary data.</text>
</comment>
<evidence type="ECO:0000313" key="3">
    <source>
        <dbReference type="EMBL" id="TWH73726.1"/>
    </source>
</evidence>
<dbReference type="Gene3D" id="3.40.50.410">
    <property type="entry name" value="von Willebrand factor, type A domain"/>
    <property type="match status" value="1"/>
</dbReference>
<feature type="domain" description="VWFA" evidence="2">
    <location>
        <begin position="223"/>
        <end position="391"/>
    </location>
</feature>
<reference evidence="3 4" key="1">
    <citation type="submission" date="2019-07" db="EMBL/GenBank/DDBJ databases">
        <title>R&amp;d 2014.</title>
        <authorList>
            <person name="Klenk H.-P."/>
        </authorList>
    </citation>
    <scope>NUCLEOTIDE SEQUENCE [LARGE SCALE GENOMIC DNA]</scope>
    <source>
        <strain evidence="3 4">DSM 45764</strain>
    </source>
</reference>
<dbReference type="InterPro" id="IPR008912">
    <property type="entry name" value="Uncharacterised_CoxE"/>
</dbReference>
<dbReference type="InterPro" id="IPR036465">
    <property type="entry name" value="vWFA_dom_sf"/>
</dbReference>
<organism evidence="3 4">
    <name type="scientific">Modestobacter roseus</name>
    <dbReference type="NCBI Taxonomy" id="1181884"/>
    <lineage>
        <taxon>Bacteria</taxon>
        <taxon>Bacillati</taxon>
        <taxon>Actinomycetota</taxon>
        <taxon>Actinomycetes</taxon>
        <taxon>Geodermatophilales</taxon>
        <taxon>Geodermatophilaceae</taxon>
        <taxon>Modestobacter</taxon>
    </lineage>
</organism>
<evidence type="ECO:0000259" key="2">
    <source>
        <dbReference type="SMART" id="SM00327"/>
    </source>
</evidence>
<dbReference type="AlphaFoldDB" id="A0A562ISC3"/>
<proteinExistence type="predicted"/>
<evidence type="ECO:0000313" key="4">
    <source>
        <dbReference type="Proteomes" id="UP000321490"/>
    </source>
</evidence>
<dbReference type="InterPro" id="IPR011195">
    <property type="entry name" value="UCP010256"/>
</dbReference>
<protein>
    <recommendedName>
        <fullName evidence="2">VWFA domain-containing protein</fullName>
    </recommendedName>
</protein>
<name>A0A562ISC3_9ACTN</name>
<sequence>MPAVADLPVAPGPLAVGLSAALQRAGLPVTADRAARLARALRLVPPVDRDSLYWTARVTLVPTRAQLPLFDAVFSAVFDGRLDPADSRGDDAAPPAVGSEPRTRPVPPDRRRSDPATSAPDDGPRAGSPGAGDADGAERETVLAVASAQERLGTTAFAELEPGELAEVRDLVRRLVLATPQRLSRRSRPGQGRRIDVRRTVAAAQRRGGDVERLVFAERRPRARRLVLLCDVSGSMQPYSRVFLTLLQGAVADASAEAFVFATGVTRLTRQLAGRDVDAALARAAAVCTGWSGGTRLAASIEEFLAVFGRRGMARGAVVVVLSDGWATDPPEEVAAAMARLRRLAHRIVWVNPRAAAPGFAPRVGGMAAALPFCDAFVSGHSLAALQEVVAAVRAG</sequence>
<dbReference type="EMBL" id="VLKF01000001">
    <property type="protein sequence ID" value="TWH73726.1"/>
    <property type="molecule type" value="Genomic_DNA"/>
</dbReference>
<feature type="compositionally biased region" description="Basic and acidic residues" evidence="1">
    <location>
        <begin position="101"/>
        <end position="114"/>
    </location>
</feature>
<evidence type="ECO:0000256" key="1">
    <source>
        <dbReference type="SAM" id="MobiDB-lite"/>
    </source>
</evidence>
<feature type="compositionally biased region" description="Low complexity" evidence="1">
    <location>
        <begin position="119"/>
        <end position="134"/>
    </location>
</feature>
<dbReference type="PANTHER" id="PTHR39338">
    <property type="entry name" value="BLL5662 PROTEIN-RELATED"/>
    <property type="match status" value="1"/>
</dbReference>
<dbReference type="SUPFAM" id="SSF53300">
    <property type="entry name" value="vWA-like"/>
    <property type="match status" value="1"/>
</dbReference>
<dbReference type="CDD" id="cd00198">
    <property type="entry name" value="vWFA"/>
    <property type="match status" value="1"/>
</dbReference>
<accession>A0A562ISC3</accession>